<evidence type="ECO:0000313" key="2">
    <source>
        <dbReference type="Proteomes" id="UP001230649"/>
    </source>
</evidence>
<dbReference type="Proteomes" id="UP001230649">
    <property type="component" value="Unassembled WGS sequence"/>
</dbReference>
<dbReference type="EMBL" id="JASBWS010000052">
    <property type="protein sequence ID" value="KAJ9104720.1"/>
    <property type="molecule type" value="Genomic_DNA"/>
</dbReference>
<accession>A0ACC2W068</accession>
<name>A0ACC2W068_9TREE</name>
<reference evidence="1" key="1">
    <citation type="submission" date="2023-04" db="EMBL/GenBank/DDBJ databases">
        <title>Draft Genome sequencing of Naganishia species isolated from polar environments using Oxford Nanopore Technology.</title>
        <authorList>
            <person name="Leo P."/>
            <person name="Venkateswaran K."/>
        </authorList>
    </citation>
    <scope>NUCLEOTIDE SEQUENCE</scope>
    <source>
        <strain evidence="1">MNA-CCFEE 5262</strain>
    </source>
</reference>
<organism evidence="1 2">
    <name type="scientific">Naganishia adeliensis</name>
    <dbReference type="NCBI Taxonomy" id="92952"/>
    <lineage>
        <taxon>Eukaryota</taxon>
        <taxon>Fungi</taxon>
        <taxon>Dikarya</taxon>
        <taxon>Basidiomycota</taxon>
        <taxon>Agaricomycotina</taxon>
        <taxon>Tremellomycetes</taxon>
        <taxon>Filobasidiales</taxon>
        <taxon>Filobasidiaceae</taxon>
        <taxon>Naganishia</taxon>
    </lineage>
</organism>
<sequence length="520" mass="58466">MGKSKSSSKSSSKSASKLAKAAKQEEKASKSELKAIKGKGKDENLEDILAQFQAEWKTKHAVKEEVQLAAPSRRLNATFTAYGDHLWLIGGEYFDGDKAYLYNDTFRYNPDKNEWRLYTSPNAPAPRSAHAAVAIPKDGGQIWIFGGEYANPSQTNFYHYRDLWMFSLKDYTWQKIETKKGPTARSGHRMTFWKQYIVLYGGFHDTGVKTSYLSDLWIFDTETYKWKEVELKATDRVPGARSGFSMIPAAEGVVIHECPSGGYRKEYLKGSKSVGMALEDTWLLHMDLDLAKLKWEKRKKGGLAPSLRSGTSMTHWSAKGLGVLFGGVLDQESDEDLSSVFYNDLYTYNPSTSKWSLLTINAKKKKAGGSKKRRAKQPAAADPDAMAVDEDVDMETVPEAEEEDESEDDQDQKMTVDAKAEDGASADAPLLPLTRSNAMIAVLKNTLYIYGGSYETEKREYTLDDFFALNLEKRDGYKVLRETVLDAEVWHGSDDEDQMDEDDDGDDDEDDEEDSSEDDE</sequence>
<comment type="caution">
    <text evidence="1">The sequence shown here is derived from an EMBL/GenBank/DDBJ whole genome shotgun (WGS) entry which is preliminary data.</text>
</comment>
<evidence type="ECO:0000313" key="1">
    <source>
        <dbReference type="EMBL" id="KAJ9104720.1"/>
    </source>
</evidence>
<proteinExistence type="predicted"/>
<keyword evidence="2" id="KW-1185">Reference proteome</keyword>
<protein>
    <submittedName>
        <fullName evidence="1">Uncharacterized protein</fullName>
    </submittedName>
</protein>
<gene>
    <name evidence="1" type="ORF">QFC20_004492</name>
</gene>